<protein>
    <submittedName>
        <fullName evidence="3">PREDICTED: CICLE_v10013193mg</fullName>
    </submittedName>
</protein>
<feature type="compositionally biased region" description="Gly residues" evidence="1">
    <location>
        <begin position="83"/>
        <end position="92"/>
    </location>
</feature>
<dbReference type="Proteomes" id="UP000327085">
    <property type="component" value="Chromosome 6"/>
</dbReference>
<dbReference type="InParanoid" id="A0A5E4EQF0"/>
<evidence type="ECO:0000313" key="3">
    <source>
        <dbReference type="EMBL" id="VVA17330.1"/>
    </source>
</evidence>
<reference evidence="4" key="1">
    <citation type="journal article" date="2020" name="Plant J.">
        <title>Transposons played a major role in the diversification between the closely related almond and peach genomes: results from the almond genome sequence.</title>
        <authorList>
            <person name="Alioto T."/>
            <person name="Alexiou K.G."/>
            <person name="Bardil A."/>
            <person name="Barteri F."/>
            <person name="Castanera R."/>
            <person name="Cruz F."/>
            <person name="Dhingra A."/>
            <person name="Duval H."/>
            <person name="Fernandez I Marti A."/>
            <person name="Frias L."/>
            <person name="Galan B."/>
            <person name="Garcia J.L."/>
            <person name="Howad W."/>
            <person name="Gomez-Garrido J."/>
            <person name="Gut M."/>
            <person name="Julca I."/>
            <person name="Morata J."/>
            <person name="Puigdomenech P."/>
            <person name="Ribeca P."/>
            <person name="Rubio Cabetas M.J."/>
            <person name="Vlasova A."/>
            <person name="Wirthensohn M."/>
            <person name="Garcia-Mas J."/>
            <person name="Gabaldon T."/>
            <person name="Casacuberta J.M."/>
            <person name="Arus P."/>
        </authorList>
    </citation>
    <scope>NUCLEOTIDE SEQUENCE [LARGE SCALE GENOMIC DNA]</scope>
    <source>
        <strain evidence="4">cv. Texas</strain>
    </source>
</reference>
<feature type="region of interest" description="Disordered" evidence="1">
    <location>
        <begin position="30"/>
        <end position="92"/>
    </location>
</feature>
<dbReference type="EMBL" id="CABIKO010000024">
    <property type="protein sequence ID" value="VVA17330.1"/>
    <property type="molecule type" value="Genomic_DNA"/>
</dbReference>
<organism evidence="3 4">
    <name type="scientific">Prunus dulcis</name>
    <name type="common">Almond</name>
    <name type="synonym">Amygdalus dulcis</name>
    <dbReference type="NCBI Taxonomy" id="3755"/>
    <lineage>
        <taxon>Eukaryota</taxon>
        <taxon>Viridiplantae</taxon>
        <taxon>Streptophyta</taxon>
        <taxon>Embryophyta</taxon>
        <taxon>Tracheophyta</taxon>
        <taxon>Spermatophyta</taxon>
        <taxon>Magnoliopsida</taxon>
        <taxon>eudicotyledons</taxon>
        <taxon>Gunneridae</taxon>
        <taxon>Pentapetalae</taxon>
        <taxon>rosids</taxon>
        <taxon>fabids</taxon>
        <taxon>Rosales</taxon>
        <taxon>Rosaceae</taxon>
        <taxon>Amygdaloideae</taxon>
        <taxon>Amygdaleae</taxon>
        <taxon>Prunus</taxon>
    </lineage>
</organism>
<keyword evidence="2" id="KW-0732">Signal</keyword>
<dbReference type="Gramene" id="VVA17330">
    <property type="protein sequence ID" value="VVA17330"/>
    <property type="gene ID" value="Prudul26B023835"/>
</dbReference>
<dbReference type="PANTHER" id="PTHR36040">
    <property type="entry name" value="OS04G0188500 PROTEIN"/>
    <property type="match status" value="1"/>
</dbReference>
<dbReference type="PANTHER" id="PTHR36040:SF3">
    <property type="entry name" value="OS04G0188500 PROTEIN"/>
    <property type="match status" value="1"/>
</dbReference>
<feature type="chain" id="PRO_5022761872" evidence="2">
    <location>
        <begin position="20"/>
        <end position="132"/>
    </location>
</feature>
<name>A0A5E4EQF0_PRUDU</name>
<proteinExistence type="predicted"/>
<evidence type="ECO:0000313" key="4">
    <source>
        <dbReference type="Proteomes" id="UP000327085"/>
    </source>
</evidence>
<feature type="signal peptide" evidence="2">
    <location>
        <begin position="1"/>
        <end position="19"/>
    </location>
</feature>
<dbReference type="AlphaFoldDB" id="A0A5E4EQF0"/>
<gene>
    <name evidence="3" type="ORF">ALMOND_2B023835</name>
</gene>
<sequence>MKVVAFFLVVMFMASYCLAAGPRRAMLGRTYGQEEQPHRHVESGKSMENSIGKYPRSSLDNHNVDNHHSIPRQHFNDPNGSSQGDGGDGGNGISRKIQLLKATYLQMASMMSRVTYTIFENITGKNRNCQRL</sequence>
<dbReference type="OMA" id="HSIPRQH"/>
<accession>A0A5E4EQF0</accession>
<feature type="compositionally biased region" description="Basic and acidic residues" evidence="1">
    <location>
        <begin position="35"/>
        <end position="45"/>
    </location>
</feature>
<evidence type="ECO:0000256" key="2">
    <source>
        <dbReference type="SAM" id="SignalP"/>
    </source>
</evidence>
<evidence type="ECO:0000256" key="1">
    <source>
        <dbReference type="SAM" id="MobiDB-lite"/>
    </source>
</evidence>